<evidence type="ECO:0000256" key="1">
    <source>
        <dbReference type="SAM" id="MobiDB-lite"/>
    </source>
</evidence>
<evidence type="ECO:0000313" key="4">
    <source>
        <dbReference type="Proteomes" id="UP000000849"/>
    </source>
</evidence>
<organism evidence="3 4">
    <name type="scientific">Cellulomonas flavigena (strain ATCC 482 / DSM 20109 / BCRC 11376 / JCM 18109 / NBRC 3775 / NCIMB 8073 / NRS 134)</name>
    <dbReference type="NCBI Taxonomy" id="446466"/>
    <lineage>
        <taxon>Bacteria</taxon>
        <taxon>Bacillati</taxon>
        <taxon>Actinomycetota</taxon>
        <taxon>Actinomycetes</taxon>
        <taxon>Micrococcales</taxon>
        <taxon>Cellulomonadaceae</taxon>
        <taxon>Cellulomonas</taxon>
    </lineage>
</organism>
<evidence type="ECO:0000313" key="3">
    <source>
        <dbReference type="EMBL" id="ADG73702.1"/>
    </source>
</evidence>
<keyword evidence="4" id="KW-1185">Reference proteome</keyword>
<proteinExistence type="predicted"/>
<dbReference type="AlphaFoldDB" id="D5UJW0"/>
<dbReference type="Proteomes" id="UP000000849">
    <property type="component" value="Chromosome"/>
</dbReference>
<dbReference type="HOGENOM" id="CLU_2732634_0_0_11"/>
<dbReference type="STRING" id="446466.Cfla_0792"/>
<reference evidence="3 4" key="1">
    <citation type="journal article" date="2010" name="Stand. Genomic Sci.">
        <title>Complete genome sequence of Cellulomonas flavigena type strain (134).</title>
        <authorList>
            <person name="Abt B."/>
            <person name="Foster B."/>
            <person name="Lapidus A."/>
            <person name="Clum A."/>
            <person name="Sun H."/>
            <person name="Pukall R."/>
            <person name="Lucas S."/>
            <person name="Glavina Del Rio T."/>
            <person name="Nolan M."/>
            <person name="Tice H."/>
            <person name="Cheng J.F."/>
            <person name="Pitluck S."/>
            <person name="Liolios K."/>
            <person name="Ivanova N."/>
            <person name="Mavromatis K."/>
            <person name="Ovchinnikova G."/>
            <person name="Pati A."/>
            <person name="Goodwin L."/>
            <person name="Chen A."/>
            <person name="Palaniappan K."/>
            <person name="Land M."/>
            <person name="Hauser L."/>
            <person name="Chang Y.J."/>
            <person name="Jeffries C.D."/>
            <person name="Rohde M."/>
            <person name="Goker M."/>
            <person name="Woyke T."/>
            <person name="Bristow J."/>
            <person name="Eisen J.A."/>
            <person name="Markowitz V."/>
            <person name="Hugenholtz P."/>
            <person name="Kyrpides N.C."/>
            <person name="Klenk H.P."/>
        </authorList>
    </citation>
    <scope>NUCLEOTIDE SEQUENCE [LARGE SCALE GENOMIC DNA]</scope>
    <source>
        <strain evidence="4">ATCC 482 / DSM 20109 / BCRC 11376 / JCM 18109 / NBRC 3775 / NCIMB 8073 / NRS 134</strain>
    </source>
</reference>
<sequence>MTHDVGRDGPPLSDYEQMPLGRLGQRIRSLDADDAGALRRYEESQGHRLPVLQVIDHWLHELADGAEPTGE</sequence>
<evidence type="ECO:0000259" key="2">
    <source>
        <dbReference type="Pfam" id="PF26450"/>
    </source>
</evidence>
<protein>
    <recommendedName>
        <fullName evidence="2">DUF8129 domain-containing protein</fullName>
    </recommendedName>
</protein>
<feature type="region of interest" description="Disordered" evidence="1">
    <location>
        <begin position="1"/>
        <end position="20"/>
    </location>
</feature>
<dbReference type="OrthoDB" id="5187212at2"/>
<dbReference type="InterPro" id="IPR058442">
    <property type="entry name" value="DUF8129"/>
</dbReference>
<accession>D5UJW0</accession>
<dbReference type="Pfam" id="PF26450">
    <property type="entry name" value="DUF8129"/>
    <property type="match status" value="1"/>
</dbReference>
<name>D5UJW0_CELFN</name>
<dbReference type="KEGG" id="cfl:Cfla_0792"/>
<feature type="domain" description="DUF8129" evidence="2">
    <location>
        <begin position="23"/>
        <end position="64"/>
    </location>
</feature>
<dbReference type="RefSeq" id="WP_013116036.1">
    <property type="nucleotide sequence ID" value="NC_014151.1"/>
</dbReference>
<dbReference type="EMBL" id="CP001964">
    <property type="protein sequence ID" value="ADG73702.1"/>
    <property type="molecule type" value="Genomic_DNA"/>
</dbReference>
<gene>
    <name evidence="3" type="ordered locus">Cfla_0792</name>
</gene>